<dbReference type="SUPFAM" id="SSF53335">
    <property type="entry name" value="S-adenosyl-L-methionine-dependent methyltransferases"/>
    <property type="match status" value="1"/>
</dbReference>
<feature type="binding site" evidence="6">
    <location>
        <position position="86"/>
    </location>
    <ligand>
        <name>S-adenosyl-L-methionine</name>
        <dbReference type="ChEBI" id="CHEBI:59789"/>
    </ligand>
</feature>
<feature type="binding site" evidence="6">
    <location>
        <position position="81"/>
    </location>
    <ligand>
        <name>S-adenosyl-L-methionine</name>
        <dbReference type="ChEBI" id="CHEBI:59789"/>
    </ligand>
</feature>
<dbReference type="Gene3D" id="3.40.50.150">
    <property type="entry name" value="Vaccinia Virus protein VP39"/>
    <property type="match status" value="1"/>
</dbReference>
<comment type="caution">
    <text evidence="6">Lacks conserved residue(s) required for the propagation of feature annotation.</text>
</comment>
<dbReference type="InterPro" id="IPR029063">
    <property type="entry name" value="SAM-dependent_MTases_sf"/>
</dbReference>
<evidence type="ECO:0000256" key="1">
    <source>
        <dbReference type="ARBA" id="ARBA00022490"/>
    </source>
</evidence>
<evidence type="ECO:0000256" key="4">
    <source>
        <dbReference type="ARBA" id="ARBA00022679"/>
    </source>
</evidence>
<dbReference type="HAMAP" id="MF_00074">
    <property type="entry name" value="16SrRNA_methyltr_G"/>
    <property type="match status" value="1"/>
</dbReference>
<dbReference type="EMBL" id="BSFF01000001">
    <property type="protein sequence ID" value="GLK54900.1"/>
    <property type="molecule type" value="Genomic_DNA"/>
</dbReference>
<evidence type="ECO:0000313" key="9">
    <source>
        <dbReference type="Proteomes" id="UP000758856"/>
    </source>
</evidence>
<dbReference type="GO" id="GO:0070043">
    <property type="term" value="F:rRNA (guanine-N7-)-methyltransferase activity"/>
    <property type="evidence" value="ECO:0007669"/>
    <property type="project" value="UniProtKB-UniRule"/>
</dbReference>
<reference evidence="7" key="3">
    <citation type="submission" date="2023-01" db="EMBL/GenBank/DDBJ databases">
        <authorList>
            <person name="Sun Q."/>
            <person name="Evtushenko L."/>
        </authorList>
    </citation>
    <scope>NUCLEOTIDE SEQUENCE</scope>
    <source>
        <strain evidence="7">VKM B-1606</strain>
    </source>
</reference>
<organism evidence="7 10">
    <name type="scientific">Methylopila capsulata</name>
    <dbReference type="NCBI Taxonomy" id="61654"/>
    <lineage>
        <taxon>Bacteria</taxon>
        <taxon>Pseudomonadati</taxon>
        <taxon>Pseudomonadota</taxon>
        <taxon>Alphaproteobacteria</taxon>
        <taxon>Hyphomicrobiales</taxon>
        <taxon>Methylopilaceae</taxon>
        <taxon>Methylopila</taxon>
    </lineage>
</organism>
<keyword evidence="9" id="KW-1185">Reference proteome</keyword>
<dbReference type="PANTHER" id="PTHR31760:SF0">
    <property type="entry name" value="S-ADENOSYL-L-METHIONINE-DEPENDENT METHYLTRANSFERASES SUPERFAMILY PROTEIN"/>
    <property type="match status" value="1"/>
</dbReference>
<evidence type="ECO:0000313" key="7">
    <source>
        <dbReference type="EMBL" id="GLK54900.1"/>
    </source>
</evidence>
<comment type="catalytic activity">
    <reaction evidence="6">
        <text>guanosine(527) in 16S rRNA + S-adenosyl-L-methionine = N(7)-methylguanosine(527) in 16S rRNA + S-adenosyl-L-homocysteine</text>
        <dbReference type="Rhea" id="RHEA:42732"/>
        <dbReference type="Rhea" id="RHEA-COMP:10209"/>
        <dbReference type="Rhea" id="RHEA-COMP:10210"/>
        <dbReference type="ChEBI" id="CHEBI:57856"/>
        <dbReference type="ChEBI" id="CHEBI:59789"/>
        <dbReference type="ChEBI" id="CHEBI:74269"/>
        <dbReference type="ChEBI" id="CHEBI:74480"/>
        <dbReference type="EC" id="2.1.1.170"/>
    </reaction>
</comment>
<reference evidence="8 9" key="2">
    <citation type="submission" date="2021-01" db="EMBL/GenBank/DDBJ databases">
        <title>Genomic Encyclopedia of Type Strains, Phase IV (KMG-IV): sequencing the most valuable type-strain genomes for metagenomic binning, comparative biology and taxonomic classification.</title>
        <authorList>
            <person name="Goeker M."/>
        </authorList>
    </citation>
    <scope>NUCLEOTIDE SEQUENCE [LARGE SCALE GENOMIC DNA]</scope>
    <source>
        <strain evidence="8 9">DSM 6130</strain>
    </source>
</reference>
<dbReference type="EMBL" id="JAFBCY010000002">
    <property type="protein sequence ID" value="MBM7851835.1"/>
    <property type="molecule type" value="Genomic_DNA"/>
</dbReference>
<dbReference type="EC" id="2.1.1.170" evidence="6"/>
<keyword evidence="2 6" id="KW-0698">rRNA processing</keyword>
<reference evidence="7" key="1">
    <citation type="journal article" date="2014" name="Int. J. Syst. Evol. Microbiol.">
        <title>Complete genome sequence of Corynebacterium casei LMG S-19264T (=DSM 44701T), isolated from a smear-ripened cheese.</title>
        <authorList>
            <consortium name="US DOE Joint Genome Institute (JGI-PGF)"/>
            <person name="Walter F."/>
            <person name="Albersmeier A."/>
            <person name="Kalinowski J."/>
            <person name="Ruckert C."/>
        </authorList>
    </citation>
    <scope>NUCLEOTIDE SEQUENCE</scope>
    <source>
        <strain evidence="7">VKM B-1606</strain>
    </source>
</reference>
<keyword evidence="1 6" id="KW-0963">Cytoplasm</keyword>
<comment type="subcellular location">
    <subcellularLocation>
        <location evidence="6">Cytoplasm</location>
    </subcellularLocation>
</comment>
<name>A0A9W6ITE9_9HYPH</name>
<sequence length="220" mass="23309">MPPVDPKVRAADRANAQALVDVSRETWARLGQLVSMLDRWQGTMNLVAPNTLAEVWTRHVADGAQLVALAPKDVKVWVDLGSGAGFPGLVVAALLAGKAHVHLVESNLKKAAFLRETARAMGVAVTVHAVRAEAVVGSVVPQADVVSARALASLTELLTLAAPLLKSGAIGLFPKGEKAELELTQASESWKVKTSFHPSRTDPAARIVRIEGLQELRSNA</sequence>
<dbReference type="AlphaFoldDB" id="A0A9W6ITE9"/>
<feature type="binding site" evidence="6">
    <location>
        <position position="149"/>
    </location>
    <ligand>
        <name>S-adenosyl-L-methionine</name>
        <dbReference type="ChEBI" id="CHEBI:59789"/>
    </ligand>
</feature>
<feature type="binding site" evidence="6">
    <location>
        <begin position="132"/>
        <end position="133"/>
    </location>
    <ligand>
        <name>S-adenosyl-L-methionine</name>
        <dbReference type="ChEBI" id="CHEBI:59789"/>
    </ligand>
</feature>
<gene>
    <name evidence="6 7" type="primary">rsmG</name>
    <name evidence="7" type="ORF">GCM10008170_09190</name>
    <name evidence="8" type="ORF">JOD31_002060</name>
</gene>
<evidence type="ECO:0000256" key="5">
    <source>
        <dbReference type="ARBA" id="ARBA00022691"/>
    </source>
</evidence>
<evidence type="ECO:0000256" key="6">
    <source>
        <dbReference type="HAMAP-Rule" id="MF_00074"/>
    </source>
</evidence>
<comment type="caution">
    <text evidence="7">The sequence shown here is derived from an EMBL/GenBank/DDBJ whole genome shotgun (WGS) entry which is preliminary data.</text>
</comment>
<comment type="function">
    <text evidence="6">Specifically methylates the N7 position of guanine in position 527 of 16S rRNA.</text>
</comment>
<keyword evidence="4 6" id="KW-0808">Transferase</keyword>
<keyword evidence="3 6" id="KW-0489">Methyltransferase</keyword>
<evidence type="ECO:0000313" key="10">
    <source>
        <dbReference type="Proteomes" id="UP001143400"/>
    </source>
</evidence>
<dbReference type="Proteomes" id="UP000758856">
    <property type="component" value="Unassembled WGS sequence"/>
</dbReference>
<evidence type="ECO:0000256" key="3">
    <source>
        <dbReference type="ARBA" id="ARBA00022603"/>
    </source>
</evidence>
<dbReference type="GO" id="GO:0005829">
    <property type="term" value="C:cytosol"/>
    <property type="evidence" value="ECO:0007669"/>
    <property type="project" value="TreeGrafter"/>
</dbReference>
<protein>
    <recommendedName>
        <fullName evidence="6">Ribosomal RNA small subunit methyltransferase G</fullName>
        <ecNumber evidence="6">2.1.1.170</ecNumber>
    </recommendedName>
    <alternativeName>
        <fullName evidence="6">16S rRNA 7-methylguanosine methyltransferase</fullName>
        <shortName evidence="6">16S rRNA m7G methyltransferase</shortName>
    </alternativeName>
</protein>
<evidence type="ECO:0000256" key="2">
    <source>
        <dbReference type="ARBA" id="ARBA00022552"/>
    </source>
</evidence>
<accession>A0A9W6ITE9</accession>
<dbReference type="InterPro" id="IPR003682">
    <property type="entry name" value="rRNA_ssu_MeTfrase_G"/>
</dbReference>
<comment type="similarity">
    <text evidence="6">Belongs to the methyltransferase superfamily. RNA methyltransferase RsmG family.</text>
</comment>
<dbReference type="PANTHER" id="PTHR31760">
    <property type="entry name" value="S-ADENOSYL-L-METHIONINE-DEPENDENT METHYLTRANSFERASES SUPERFAMILY PROTEIN"/>
    <property type="match status" value="1"/>
</dbReference>
<keyword evidence="5 6" id="KW-0949">S-adenosyl-L-methionine</keyword>
<dbReference type="Proteomes" id="UP001143400">
    <property type="component" value="Unassembled WGS sequence"/>
</dbReference>
<dbReference type="PIRSF" id="PIRSF003078">
    <property type="entry name" value="GidB"/>
    <property type="match status" value="1"/>
</dbReference>
<evidence type="ECO:0000313" key="8">
    <source>
        <dbReference type="EMBL" id="MBM7851835.1"/>
    </source>
</evidence>
<proteinExistence type="inferred from homology"/>
<dbReference type="Pfam" id="PF02527">
    <property type="entry name" value="GidB"/>
    <property type="match status" value="1"/>
</dbReference>
<dbReference type="NCBIfam" id="TIGR00138">
    <property type="entry name" value="rsmG_gidB"/>
    <property type="match status" value="1"/>
</dbReference>